<dbReference type="Pfam" id="PF01321">
    <property type="entry name" value="Creatinase_N"/>
    <property type="match status" value="1"/>
</dbReference>
<dbReference type="EMBL" id="JARFPK010000053">
    <property type="protein sequence ID" value="MDF0591653.1"/>
    <property type="molecule type" value="Genomic_DNA"/>
</dbReference>
<feature type="region of interest" description="Disordered" evidence="1">
    <location>
        <begin position="1"/>
        <end position="28"/>
    </location>
</feature>
<dbReference type="SUPFAM" id="SSF55920">
    <property type="entry name" value="Creatinase/aminopeptidase"/>
    <property type="match status" value="1"/>
</dbReference>
<evidence type="ECO:0000313" key="5">
    <source>
        <dbReference type="Proteomes" id="UP001220010"/>
    </source>
</evidence>
<dbReference type="Proteomes" id="UP001220010">
    <property type="component" value="Unassembled WGS sequence"/>
</dbReference>
<dbReference type="InterPro" id="IPR036005">
    <property type="entry name" value="Creatinase/aminopeptidase-like"/>
</dbReference>
<dbReference type="InterPro" id="IPR000587">
    <property type="entry name" value="Creatinase_N"/>
</dbReference>
<dbReference type="Pfam" id="PF00557">
    <property type="entry name" value="Peptidase_M24"/>
    <property type="match status" value="1"/>
</dbReference>
<protein>
    <submittedName>
        <fullName evidence="4">Xaa-Pro peptidase family protein</fullName>
    </submittedName>
</protein>
<evidence type="ECO:0000313" key="4">
    <source>
        <dbReference type="EMBL" id="MDF0591653.1"/>
    </source>
</evidence>
<dbReference type="PANTHER" id="PTHR46112">
    <property type="entry name" value="AMINOPEPTIDASE"/>
    <property type="match status" value="1"/>
</dbReference>
<feature type="domain" description="Creatinase N-terminal" evidence="3">
    <location>
        <begin position="57"/>
        <end position="178"/>
    </location>
</feature>
<dbReference type="RefSeq" id="WP_316967380.1">
    <property type="nucleotide sequence ID" value="NZ_JARFPK010000053.1"/>
</dbReference>
<accession>A0ABT5XAE9</accession>
<dbReference type="Gene3D" id="3.40.350.10">
    <property type="entry name" value="Creatinase/prolidase N-terminal domain"/>
    <property type="match status" value="1"/>
</dbReference>
<name>A0ABT5XAE9_9EURY</name>
<comment type="caution">
    <text evidence="4">The sequence shown here is derived from an EMBL/GenBank/DDBJ whole genome shotgun (WGS) entry which is preliminary data.</text>
</comment>
<dbReference type="PANTHER" id="PTHR46112:SF2">
    <property type="entry name" value="XAA-PRO AMINOPEPTIDASE P-RELATED"/>
    <property type="match status" value="1"/>
</dbReference>
<dbReference type="InterPro" id="IPR000994">
    <property type="entry name" value="Pept_M24"/>
</dbReference>
<proteinExistence type="predicted"/>
<feature type="domain" description="Peptidase M24" evidence="2">
    <location>
        <begin position="186"/>
        <end position="419"/>
    </location>
</feature>
<evidence type="ECO:0000256" key="1">
    <source>
        <dbReference type="SAM" id="MobiDB-lite"/>
    </source>
</evidence>
<feature type="compositionally biased region" description="Basic and acidic residues" evidence="1">
    <location>
        <begin position="15"/>
        <end position="28"/>
    </location>
</feature>
<gene>
    <name evidence="4" type="ORF">P0O15_10835</name>
</gene>
<evidence type="ECO:0000259" key="2">
    <source>
        <dbReference type="Pfam" id="PF00557"/>
    </source>
</evidence>
<keyword evidence="5" id="KW-1185">Reference proteome</keyword>
<evidence type="ECO:0000259" key="3">
    <source>
        <dbReference type="Pfam" id="PF01321"/>
    </source>
</evidence>
<organism evidence="4 5">
    <name type="scientific">Candidatus Methanocrinis natronophilus</name>
    <dbReference type="NCBI Taxonomy" id="3033396"/>
    <lineage>
        <taxon>Archaea</taxon>
        <taxon>Methanobacteriati</taxon>
        <taxon>Methanobacteriota</taxon>
        <taxon>Stenosarchaea group</taxon>
        <taxon>Methanomicrobia</taxon>
        <taxon>Methanotrichales</taxon>
        <taxon>Methanotrichaceae</taxon>
        <taxon>Methanocrinis</taxon>
    </lineage>
</organism>
<reference evidence="4 5" key="1">
    <citation type="submission" date="2023-03" db="EMBL/GenBank/DDBJ databases">
        <title>WGS of Methanotrichaceae archaeon Mx.</title>
        <authorList>
            <person name="Sorokin D.Y."/>
            <person name="Merkel A.Y."/>
        </authorList>
    </citation>
    <scope>NUCLEOTIDE SEQUENCE [LARGE SCALE GENOMIC DNA]</scope>
    <source>
        <strain evidence="4 5">Mx</strain>
    </source>
</reference>
<dbReference type="InterPro" id="IPR050659">
    <property type="entry name" value="Peptidase_M24B"/>
</dbReference>
<dbReference type="Gene3D" id="3.90.230.10">
    <property type="entry name" value="Creatinase/methionine aminopeptidase superfamily"/>
    <property type="match status" value="1"/>
</dbReference>
<dbReference type="SUPFAM" id="SSF53092">
    <property type="entry name" value="Creatinase/prolidase N-terminal domain"/>
    <property type="match status" value="1"/>
</dbReference>
<dbReference type="InterPro" id="IPR029149">
    <property type="entry name" value="Creatin/AminoP/Spt16_N"/>
</dbReference>
<sequence>MGQREGAGAGEDEFRDGGERDYEVWDGGEGLKERMKDRAGGADMELVLHPKSEIEARTKKLQSRMEDLDGAIIFQSVDMLYFSGTAQEGLVYVPAEPEAQSVVMVRKSLDRAREESPLEVRELRSLKNLKADLAIPPGARIGLELDVLPFNNYARVKAALGDAEFVDISEEIKQVRSVKSKFEVRLLKGAARILDAGIGSVPDHLREGMAEIELASKIEAEMRSLGHQGTVRFRRFNHDLPLGHLMAGPNAAYPSYVASPTGGVGPSLLQPQGPGFRKIKRNEPILVDYGGVYNGYIADETRIFSIGRLPEELEEAHAAALEVEKAVAEALRPGNCGREIYEISEARGEELGYGDALGGPLGAKCGFVGHGVGLEIDEYPVLGPVDHEILPNMTVAVEPKMIYPGIGVVGIEDTFLTTDSAPERLTRLPQGIWRV</sequence>